<dbReference type="InterPro" id="IPR036890">
    <property type="entry name" value="HATPase_C_sf"/>
</dbReference>
<protein>
    <recommendedName>
        <fullName evidence="3">histidine kinase</fullName>
        <ecNumber evidence="3">2.7.13.3</ecNumber>
    </recommendedName>
</protein>
<evidence type="ECO:0000256" key="6">
    <source>
        <dbReference type="ARBA" id="ARBA00022777"/>
    </source>
</evidence>
<keyword evidence="4" id="KW-0597">Phosphoprotein</keyword>
<dbReference type="SUPFAM" id="SSF47384">
    <property type="entry name" value="Homodimeric domain of signal transducing histidine kinase"/>
    <property type="match status" value="1"/>
</dbReference>
<evidence type="ECO:0000256" key="7">
    <source>
        <dbReference type="ARBA" id="ARBA00023012"/>
    </source>
</evidence>
<dbReference type="CDD" id="cd00082">
    <property type="entry name" value="HisKA"/>
    <property type="match status" value="1"/>
</dbReference>
<gene>
    <name evidence="8" type="ORF">D4A81_06515</name>
</gene>
<evidence type="ECO:0000256" key="4">
    <source>
        <dbReference type="ARBA" id="ARBA00022553"/>
    </source>
</evidence>
<dbReference type="InterPro" id="IPR005467">
    <property type="entry name" value="His_kinase_dom"/>
</dbReference>
<dbReference type="GO" id="GO:0016036">
    <property type="term" value="P:cellular response to phosphate starvation"/>
    <property type="evidence" value="ECO:0007669"/>
    <property type="project" value="TreeGrafter"/>
</dbReference>
<dbReference type="PRINTS" id="PR00344">
    <property type="entry name" value="BCTRLSENSOR"/>
</dbReference>
<dbReference type="CDD" id="cd00075">
    <property type="entry name" value="HATPase"/>
    <property type="match status" value="1"/>
</dbReference>
<dbReference type="InterPro" id="IPR003594">
    <property type="entry name" value="HATPase_dom"/>
</dbReference>
<dbReference type="KEGG" id="lua:D4A81_06515"/>
<organism evidence="8 9">
    <name type="scientific">Lachnoanaerobaculum umeaense</name>
    <dbReference type="NCBI Taxonomy" id="617123"/>
    <lineage>
        <taxon>Bacteria</taxon>
        <taxon>Bacillati</taxon>
        <taxon>Bacillota</taxon>
        <taxon>Clostridia</taxon>
        <taxon>Lachnospirales</taxon>
        <taxon>Lachnospiraceae</taxon>
        <taxon>Lachnoanaerobaculum</taxon>
    </lineage>
</organism>
<dbReference type="OrthoDB" id="9813151at2"/>
<evidence type="ECO:0000313" key="8">
    <source>
        <dbReference type="EMBL" id="AYA99619.1"/>
    </source>
</evidence>
<dbReference type="AlphaFoldDB" id="A0A385Q1I9"/>
<dbReference type="Pfam" id="PF00512">
    <property type="entry name" value="HisKA"/>
    <property type="match status" value="1"/>
</dbReference>
<reference evidence="8 9" key="1">
    <citation type="submission" date="2018-09" db="EMBL/GenBank/DDBJ databases">
        <title>Genome sequencing of Lachnoanaerobaculum umeaense DSM 23576.</title>
        <authorList>
            <person name="Kook J.-K."/>
            <person name="Park S.-N."/>
            <person name="Lim Y.K."/>
        </authorList>
    </citation>
    <scope>NUCLEOTIDE SEQUENCE [LARGE SCALE GENOMIC DNA]</scope>
    <source>
        <strain evidence="9">DSM 23576 \ CCUG 58757</strain>
    </source>
</reference>
<name>A0A385Q1I9_9FIRM</name>
<comment type="subcellular location">
    <subcellularLocation>
        <location evidence="2">Membrane</location>
    </subcellularLocation>
</comment>
<dbReference type="PANTHER" id="PTHR45453">
    <property type="entry name" value="PHOSPHATE REGULON SENSOR PROTEIN PHOR"/>
    <property type="match status" value="1"/>
</dbReference>
<dbReference type="SMART" id="SM00387">
    <property type="entry name" value="HATPase_c"/>
    <property type="match status" value="1"/>
</dbReference>
<dbReference type="InterPro" id="IPR036097">
    <property type="entry name" value="HisK_dim/P_sf"/>
</dbReference>
<evidence type="ECO:0000256" key="5">
    <source>
        <dbReference type="ARBA" id="ARBA00022679"/>
    </source>
</evidence>
<dbReference type="Gene3D" id="1.10.287.130">
    <property type="match status" value="1"/>
</dbReference>
<keyword evidence="9" id="KW-1185">Reference proteome</keyword>
<dbReference type="GO" id="GO:0004721">
    <property type="term" value="F:phosphoprotein phosphatase activity"/>
    <property type="evidence" value="ECO:0007669"/>
    <property type="project" value="TreeGrafter"/>
</dbReference>
<keyword evidence="7" id="KW-0902">Two-component regulatory system</keyword>
<comment type="catalytic activity">
    <reaction evidence="1">
        <text>ATP + protein L-histidine = ADP + protein N-phospho-L-histidine.</text>
        <dbReference type="EC" id="2.7.13.3"/>
    </reaction>
</comment>
<evidence type="ECO:0000256" key="3">
    <source>
        <dbReference type="ARBA" id="ARBA00012438"/>
    </source>
</evidence>
<dbReference type="GO" id="GO:0000155">
    <property type="term" value="F:phosphorelay sensor kinase activity"/>
    <property type="evidence" value="ECO:0007669"/>
    <property type="project" value="InterPro"/>
</dbReference>
<evidence type="ECO:0000313" key="9">
    <source>
        <dbReference type="Proteomes" id="UP000265562"/>
    </source>
</evidence>
<keyword evidence="6 8" id="KW-0418">Kinase</keyword>
<sequence length="431" mass="49218">MFRRLRIQFILVATVAVIIMLISVIGVLNASKYAVSEKRINKILDLLSDNNGVLPKEETIEKILGKKTNSDNIYQYRYFSVQVDSSDKVITMNTEHIANLSDTDVVFYVKKILSGGKTYGNFTTTDGQKLAYKLNFDEVDESKLIVVLDITRYSEDRDDLIETSVFIFFSNLIFFIVIFIIFSGKVMMPFMENYRNQRAFITNASHELKTPIAIISANNELAEMLTGENEWTQSTKEQIQRLTELINRLVVLARFEEQTSVAAVNINFSDIVEKSSKSFKSLAIKGGKNFESDVQKDIYISGDQSAIYELVNILIDNANKYCDEGGIIGVRMLQQGLTFKKAKLVVYNTYKEGRNTDYSKFFERFYREDKSHNSSISGYGVGLSIARNIINRHKGKIHVSYKNNIIYFNIYFNMVANANNDGNRTTDKESK</sequence>
<dbReference type="PROSITE" id="PS50109">
    <property type="entry name" value="HIS_KIN"/>
    <property type="match status" value="1"/>
</dbReference>
<evidence type="ECO:0000256" key="2">
    <source>
        <dbReference type="ARBA" id="ARBA00004370"/>
    </source>
</evidence>
<dbReference type="InterPro" id="IPR003661">
    <property type="entry name" value="HisK_dim/P_dom"/>
</dbReference>
<dbReference type="InterPro" id="IPR004358">
    <property type="entry name" value="Sig_transdc_His_kin-like_C"/>
</dbReference>
<dbReference type="EMBL" id="CP032364">
    <property type="protein sequence ID" value="AYA99619.1"/>
    <property type="molecule type" value="Genomic_DNA"/>
</dbReference>
<dbReference type="SUPFAM" id="SSF55874">
    <property type="entry name" value="ATPase domain of HSP90 chaperone/DNA topoisomerase II/histidine kinase"/>
    <property type="match status" value="1"/>
</dbReference>
<dbReference type="GO" id="GO:0005886">
    <property type="term" value="C:plasma membrane"/>
    <property type="evidence" value="ECO:0007669"/>
    <property type="project" value="TreeGrafter"/>
</dbReference>
<dbReference type="RefSeq" id="WP_111524168.1">
    <property type="nucleotide sequence ID" value="NZ_CP032364.1"/>
</dbReference>
<dbReference type="Pfam" id="PF02518">
    <property type="entry name" value="HATPase_c"/>
    <property type="match status" value="1"/>
</dbReference>
<dbReference type="PANTHER" id="PTHR45453:SF1">
    <property type="entry name" value="PHOSPHATE REGULON SENSOR PROTEIN PHOR"/>
    <property type="match status" value="1"/>
</dbReference>
<accession>A0A385Q1I9</accession>
<dbReference type="Gene3D" id="3.30.565.10">
    <property type="entry name" value="Histidine kinase-like ATPase, C-terminal domain"/>
    <property type="match status" value="1"/>
</dbReference>
<dbReference type="SMART" id="SM00388">
    <property type="entry name" value="HisKA"/>
    <property type="match status" value="1"/>
</dbReference>
<dbReference type="EC" id="2.7.13.3" evidence="3"/>
<evidence type="ECO:0000256" key="1">
    <source>
        <dbReference type="ARBA" id="ARBA00000085"/>
    </source>
</evidence>
<dbReference type="InterPro" id="IPR050351">
    <property type="entry name" value="BphY/WalK/GraS-like"/>
</dbReference>
<proteinExistence type="predicted"/>
<dbReference type="Proteomes" id="UP000265562">
    <property type="component" value="Chromosome"/>
</dbReference>
<keyword evidence="5" id="KW-0808">Transferase</keyword>